<evidence type="ECO:0000313" key="2">
    <source>
        <dbReference type="Proteomes" id="UP001432190"/>
    </source>
</evidence>
<keyword evidence="2" id="KW-1185">Reference proteome</keyword>
<dbReference type="RefSeq" id="WP_328851563.1">
    <property type="nucleotide sequence ID" value="NZ_CP108084.1"/>
</dbReference>
<dbReference type="EMBL" id="CP108084">
    <property type="protein sequence ID" value="WUP49462.1"/>
    <property type="molecule type" value="Genomic_DNA"/>
</dbReference>
<accession>A0ABZ1S619</accession>
<evidence type="ECO:0008006" key="3">
    <source>
        <dbReference type="Google" id="ProtNLM"/>
    </source>
</evidence>
<sequence>MDVDEWLPEEAIQDQTRIHRQIRRNGRIYEVTASATADERLALNFSSCNDDGELISHLSGEIPPEDLAVAADVLQSILHGLASIYGTPGDGRAYTVAQKRLRHPNAYARWTEEEEERLRERFRAGATISQLSKDFGRVEGGIRSRLVRLGELPPATVTKPGSS</sequence>
<dbReference type="Proteomes" id="UP001432190">
    <property type="component" value="Chromosome"/>
</dbReference>
<reference evidence="1" key="1">
    <citation type="submission" date="2022-10" db="EMBL/GenBank/DDBJ databases">
        <title>The complete genomes of actinobacterial strains from the NBC collection.</title>
        <authorList>
            <person name="Joergensen T.S."/>
            <person name="Alvarez Arevalo M."/>
            <person name="Sterndorff E.B."/>
            <person name="Faurdal D."/>
            <person name="Vuksanovic O."/>
            <person name="Mourched A.-S."/>
            <person name="Charusanti P."/>
            <person name="Shaw S."/>
            <person name="Blin K."/>
            <person name="Weber T."/>
        </authorList>
    </citation>
    <scope>NUCLEOTIDE SEQUENCE</scope>
    <source>
        <strain evidence="1">NBC_00256</strain>
    </source>
</reference>
<gene>
    <name evidence="1" type="ORF">OG994_28620</name>
</gene>
<protein>
    <recommendedName>
        <fullName evidence="3">Helix-turn-helix domain-containing protein</fullName>
    </recommendedName>
</protein>
<name>A0ABZ1S619_9ACTN</name>
<proteinExistence type="predicted"/>
<dbReference type="Gene3D" id="1.10.10.60">
    <property type="entry name" value="Homeodomain-like"/>
    <property type="match status" value="1"/>
</dbReference>
<organism evidence="1 2">
    <name type="scientific">Micromonospora globbae</name>
    <dbReference type="NCBI Taxonomy" id="1894969"/>
    <lineage>
        <taxon>Bacteria</taxon>
        <taxon>Bacillati</taxon>
        <taxon>Actinomycetota</taxon>
        <taxon>Actinomycetes</taxon>
        <taxon>Micromonosporales</taxon>
        <taxon>Micromonosporaceae</taxon>
        <taxon>Micromonospora</taxon>
    </lineage>
</organism>
<evidence type="ECO:0000313" key="1">
    <source>
        <dbReference type="EMBL" id="WUP49462.1"/>
    </source>
</evidence>